<dbReference type="InParanoid" id="A0A024G836"/>
<feature type="region of interest" description="Disordered" evidence="8">
    <location>
        <begin position="75"/>
        <end position="162"/>
    </location>
</feature>
<evidence type="ECO:0000313" key="11">
    <source>
        <dbReference type="EMBL" id="CCI42878.1"/>
    </source>
</evidence>
<feature type="compositionally biased region" description="Polar residues" evidence="8">
    <location>
        <begin position="94"/>
        <end position="106"/>
    </location>
</feature>
<feature type="domain" description="MRNA cap 0 methyltransferase" evidence="10">
    <location>
        <begin position="197"/>
        <end position="524"/>
    </location>
</feature>
<feature type="compositionally biased region" description="Basic and acidic residues" evidence="8">
    <location>
        <begin position="77"/>
        <end position="88"/>
    </location>
</feature>
<evidence type="ECO:0000256" key="6">
    <source>
        <dbReference type="ARBA" id="ARBA00023042"/>
    </source>
</evidence>
<proteinExistence type="predicted"/>
<dbReference type="EC" id="2.1.1.56" evidence="1"/>
<keyword evidence="4" id="KW-0949">S-adenosyl-L-methionine</keyword>
<feature type="domain" description="WW" evidence="9">
    <location>
        <begin position="38"/>
        <end position="74"/>
    </location>
</feature>
<dbReference type="AlphaFoldDB" id="A0A024G836"/>
<dbReference type="OrthoDB" id="10248867at2759"/>
<feature type="compositionally biased region" description="Polar residues" evidence="8">
    <location>
        <begin position="130"/>
        <end position="142"/>
    </location>
</feature>
<name>A0A024G836_9STRA</name>
<feature type="compositionally biased region" description="Basic and acidic residues" evidence="8">
    <location>
        <begin position="111"/>
        <end position="129"/>
    </location>
</feature>
<dbReference type="InterPro" id="IPR039753">
    <property type="entry name" value="RG7MT1"/>
</dbReference>
<accession>A0A024G836</accession>
<keyword evidence="3" id="KW-0808">Transferase</keyword>
<keyword evidence="12" id="KW-1185">Reference proteome</keyword>
<gene>
    <name evidence="11" type="ORF">BN9_036620</name>
</gene>
<evidence type="ECO:0000256" key="8">
    <source>
        <dbReference type="SAM" id="MobiDB-lite"/>
    </source>
</evidence>
<protein>
    <recommendedName>
        <fullName evidence="1">mRNA (guanine-N(7))-methyltransferase</fullName>
        <ecNumber evidence="1">2.1.1.56</ecNumber>
    </recommendedName>
</protein>
<evidence type="ECO:0000313" key="12">
    <source>
        <dbReference type="Proteomes" id="UP000053237"/>
    </source>
</evidence>
<dbReference type="CDD" id="cd02440">
    <property type="entry name" value="AdoMet_MTases"/>
    <property type="match status" value="1"/>
</dbReference>
<evidence type="ECO:0000256" key="7">
    <source>
        <dbReference type="ARBA" id="ARBA00044712"/>
    </source>
</evidence>
<dbReference type="Gene3D" id="3.40.50.150">
    <property type="entry name" value="Vaccinia Virus protein VP39"/>
    <property type="match status" value="1"/>
</dbReference>
<dbReference type="InterPro" id="IPR029063">
    <property type="entry name" value="SAM-dependent_MTases_sf"/>
</dbReference>
<dbReference type="Proteomes" id="UP000053237">
    <property type="component" value="Unassembled WGS sequence"/>
</dbReference>
<evidence type="ECO:0000256" key="3">
    <source>
        <dbReference type="ARBA" id="ARBA00022679"/>
    </source>
</evidence>
<keyword evidence="2" id="KW-0489">Methyltransferase</keyword>
<dbReference type="InterPro" id="IPR001202">
    <property type="entry name" value="WW_dom"/>
</dbReference>
<dbReference type="Pfam" id="PF03291">
    <property type="entry name" value="mRNA_G-N7_MeTrfase"/>
    <property type="match status" value="2"/>
</dbReference>
<sequence>MAQEAKHLPAGWHIATSKSKKLDYYYNSALRKQYWVDKDLPLGWSHQFDATTGRKYYFFIGDKDKTITYDPPVVTETSHKRERSEEFALHPSKKTSTNEYTSATTFPSPPRFDKQHRKDGADEEHHQKTTAEGSIASSSTVKSRPERRNSLMNLLSPAPNPPNPELSFKGTVNEDHTQAAQFYNQLQRNATSDRADSLLFHLRAENNWVKSILIQEYAKRNDIVLDLACGKGGDLLKWIRRGVKKYVGVDIAAQSLHDAVERYSGYKQRSVSTEVVLVQGDLGVTSLLTDNAECWDSSKGWHNDVPIAKRELFDVASMQFALHYMFGTEQRAFKCFQTLRDMLHEGGIFIATTVDPNSVLHQYYQNLTHSTKDNHSDNVILIQDEKNRAFCTIRLDESTKAILLGQGESDASKLQESRGPLGGSFGLRYHFTLRDEEDKDDQKGGKEAVDAPEYLIPDDLLEHVAKSHGFEIILKQNFHNFINMNIAKNRSLLDRMHVLNVEGTLSDAEWTIAGLYQVLVLKKVF</sequence>
<dbReference type="GO" id="GO:0003723">
    <property type="term" value="F:RNA binding"/>
    <property type="evidence" value="ECO:0007669"/>
    <property type="project" value="UniProtKB-KW"/>
</dbReference>
<dbReference type="PROSITE" id="PS51562">
    <property type="entry name" value="RNA_CAP0_MT"/>
    <property type="match status" value="1"/>
</dbReference>
<evidence type="ECO:0000256" key="1">
    <source>
        <dbReference type="ARBA" id="ARBA00011926"/>
    </source>
</evidence>
<keyword evidence="5" id="KW-0694">RNA-binding</keyword>
<reference evidence="11 12" key="1">
    <citation type="submission" date="2012-05" db="EMBL/GenBank/DDBJ databases">
        <title>Recombination and specialization in a pathogen metapopulation.</title>
        <authorList>
            <person name="Gardiner A."/>
            <person name="Kemen E."/>
            <person name="Schultz-Larsen T."/>
            <person name="MacLean D."/>
            <person name="Van Oosterhout C."/>
            <person name="Jones J.D.G."/>
        </authorList>
    </citation>
    <scope>NUCLEOTIDE SEQUENCE [LARGE SCALE GENOMIC DNA]</scope>
    <source>
        <strain evidence="11 12">Ac Nc2</strain>
    </source>
</reference>
<keyword evidence="6" id="KW-0507">mRNA processing</keyword>
<dbReference type="GO" id="GO:0005634">
    <property type="term" value="C:nucleus"/>
    <property type="evidence" value="ECO:0007669"/>
    <property type="project" value="TreeGrafter"/>
</dbReference>
<dbReference type="EMBL" id="CAIX01000040">
    <property type="protein sequence ID" value="CCI42878.1"/>
    <property type="molecule type" value="Genomic_DNA"/>
</dbReference>
<organism evidence="11 12">
    <name type="scientific">Albugo candida</name>
    <dbReference type="NCBI Taxonomy" id="65357"/>
    <lineage>
        <taxon>Eukaryota</taxon>
        <taxon>Sar</taxon>
        <taxon>Stramenopiles</taxon>
        <taxon>Oomycota</taxon>
        <taxon>Peronosporomycetes</taxon>
        <taxon>Albuginales</taxon>
        <taxon>Albuginaceae</taxon>
        <taxon>Albugo</taxon>
    </lineage>
</organism>
<dbReference type="SUPFAM" id="SSF53335">
    <property type="entry name" value="S-adenosyl-L-methionine-dependent methyltransferases"/>
    <property type="match status" value="1"/>
</dbReference>
<dbReference type="InterPro" id="IPR004971">
    <property type="entry name" value="mRNA_G-N7_MeTrfase_dom"/>
</dbReference>
<feature type="domain" description="WW" evidence="9">
    <location>
        <begin position="6"/>
        <end position="40"/>
    </location>
</feature>
<dbReference type="GO" id="GO:0004482">
    <property type="term" value="F:mRNA 5'-cap (guanine-N7-)-methyltransferase activity"/>
    <property type="evidence" value="ECO:0007669"/>
    <property type="project" value="UniProtKB-EC"/>
</dbReference>
<evidence type="ECO:0000259" key="10">
    <source>
        <dbReference type="PROSITE" id="PS51562"/>
    </source>
</evidence>
<keyword evidence="6" id="KW-0506">mRNA capping</keyword>
<dbReference type="PANTHER" id="PTHR12189:SF2">
    <property type="entry name" value="MRNA CAP GUANINE-N7 METHYLTRANSFERASE"/>
    <property type="match status" value="1"/>
</dbReference>
<evidence type="ECO:0000256" key="2">
    <source>
        <dbReference type="ARBA" id="ARBA00022603"/>
    </source>
</evidence>
<evidence type="ECO:0000256" key="4">
    <source>
        <dbReference type="ARBA" id="ARBA00022691"/>
    </source>
</evidence>
<evidence type="ECO:0000256" key="5">
    <source>
        <dbReference type="ARBA" id="ARBA00022884"/>
    </source>
</evidence>
<dbReference type="PANTHER" id="PTHR12189">
    <property type="entry name" value="MRNA GUANINE-7- METHYLTRANSFERASE"/>
    <property type="match status" value="1"/>
</dbReference>
<evidence type="ECO:0000259" key="9">
    <source>
        <dbReference type="PROSITE" id="PS50020"/>
    </source>
</evidence>
<dbReference type="STRING" id="65357.A0A024G836"/>
<comment type="caution">
    <text evidence="11">The sequence shown here is derived from an EMBL/GenBank/DDBJ whole genome shotgun (WGS) entry which is preliminary data.</text>
</comment>
<comment type="catalytic activity">
    <reaction evidence="7">
        <text>a 5'-end (5'-triphosphoguanosine)-ribonucleoside in mRNA + S-adenosyl-L-methionine = a 5'-end (N(7)-methyl 5'-triphosphoguanosine)-ribonucleoside in mRNA + S-adenosyl-L-homocysteine</text>
        <dbReference type="Rhea" id="RHEA:67008"/>
        <dbReference type="Rhea" id="RHEA-COMP:17166"/>
        <dbReference type="Rhea" id="RHEA-COMP:17167"/>
        <dbReference type="ChEBI" id="CHEBI:57856"/>
        <dbReference type="ChEBI" id="CHEBI:59789"/>
        <dbReference type="ChEBI" id="CHEBI:156461"/>
        <dbReference type="ChEBI" id="CHEBI:167617"/>
        <dbReference type="EC" id="2.1.1.56"/>
    </reaction>
</comment>
<dbReference type="PROSITE" id="PS50020">
    <property type="entry name" value="WW_DOMAIN_2"/>
    <property type="match status" value="2"/>
</dbReference>